<dbReference type="AlphaFoldDB" id="A0A165KE67"/>
<dbReference type="SUPFAM" id="SSF52096">
    <property type="entry name" value="ClpP/crotonase"/>
    <property type="match status" value="1"/>
</dbReference>
<proteinExistence type="predicted"/>
<dbReference type="NCBIfam" id="NF004127">
    <property type="entry name" value="PRK05617.1"/>
    <property type="match status" value="1"/>
</dbReference>
<dbReference type="Proteomes" id="UP000077266">
    <property type="component" value="Unassembled WGS sequence"/>
</dbReference>
<evidence type="ECO:0000256" key="3">
    <source>
        <dbReference type="ARBA" id="ARBA00022801"/>
    </source>
</evidence>
<accession>A0A165KE67</accession>
<evidence type="ECO:0000256" key="1">
    <source>
        <dbReference type="ARBA" id="ARBA00001709"/>
    </source>
</evidence>
<keyword evidence="3" id="KW-0378">Hydrolase</keyword>
<dbReference type="PANTHER" id="PTHR43176:SF3">
    <property type="entry name" value="3-HYDROXYISOBUTYRYL-COA HYDROLASE, MITOCHONDRIAL"/>
    <property type="match status" value="1"/>
</dbReference>
<evidence type="ECO:0000313" key="5">
    <source>
        <dbReference type="EMBL" id="KZV96198.1"/>
    </source>
</evidence>
<feature type="domain" description="Enoyl-CoA hydratase/isomerase" evidence="4">
    <location>
        <begin position="27"/>
        <end position="369"/>
    </location>
</feature>
<evidence type="ECO:0000256" key="2">
    <source>
        <dbReference type="ARBA" id="ARBA00011915"/>
    </source>
</evidence>
<dbReference type="EMBL" id="KV425946">
    <property type="protein sequence ID" value="KZV96198.1"/>
    <property type="molecule type" value="Genomic_DNA"/>
</dbReference>
<dbReference type="Gene3D" id="3.90.226.10">
    <property type="entry name" value="2-enoyl-CoA Hydratase, Chain A, domain 1"/>
    <property type="match status" value="1"/>
</dbReference>
<reference evidence="5 6" key="1">
    <citation type="journal article" date="2016" name="Mol. Biol. Evol.">
        <title>Comparative Genomics of Early-Diverging Mushroom-Forming Fungi Provides Insights into the Origins of Lignocellulose Decay Capabilities.</title>
        <authorList>
            <person name="Nagy L.G."/>
            <person name="Riley R."/>
            <person name="Tritt A."/>
            <person name="Adam C."/>
            <person name="Daum C."/>
            <person name="Floudas D."/>
            <person name="Sun H."/>
            <person name="Yadav J.S."/>
            <person name="Pangilinan J."/>
            <person name="Larsson K.H."/>
            <person name="Matsuura K."/>
            <person name="Barry K."/>
            <person name="Labutti K."/>
            <person name="Kuo R."/>
            <person name="Ohm R.A."/>
            <person name="Bhattacharya S.S."/>
            <person name="Shirouzu T."/>
            <person name="Yoshinaga Y."/>
            <person name="Martin F.M."/>
            <person name="Grigoriev I.V."/>
            <person name="Hibbett D.S."/>
        </authorList>
    </citation>
    <scope>NUCLEOTIDE SEQUENCE [LARGE SCALE GENOMIC DNA]</scope>
    <source>
        <strain evidence="5 6">HHB12029</strain>
    </source>
</reference>
<dbReference type="STRING" id="1314781.A0A165KE67"/>
<dbReference type="Pfam" id="PF16113">
    <property type="entry name" value="ECH_2"/>
    <property type="match status" value="1"/>
</dbReference>
<keyword evidence="6" id="KW-1185">Reference proteome</keyword>
<dbReference type="InterPro" id="IPR032259">
    <property type="entry name" value="HIBYL-CoA-H"/>
</dbReference>
<name>A0A165KE67_EXIGL</name>
<dbReference type="InterPro" id="IPR045004">
    <property type="entry name" value="ECH_dom"/>
</dbReference>
<dbReference type="OrthoDB" id="1737613at2759"/>
<evidence type="ECO:0000313" key="6">
    <source>
        <dbReference type="Proteomes" id="UP000077266"/>
    </source>
</evidence>
<comment type="catalytic activity">
    <reaction evidence="1">
        <text>3-hydroxy-2-methylpropanoyl-CoA + H2O = 3-hydroxy-2-methylpropanoate + CoA + H(+)</text>
        <dbReference type="Rhea" id="RHEA:20888"/>
        <dbReference type="ChEBI" id="CHEBI:11805"/>
        <dbReference type="ChEBI" id="CHEBI:15377"/>
        <dbReference type="ChEBI" id="CHEBI:15378"/>
        <dbReference type="ChEBI" id="CHEBI:57287"/>
        <dbReference type="ChEBI" id="CHEBI:57340"/>
        <dbReference type="EC" id="3.1.2.4"/>
    </reaction>
</comment>
<dbReference type="GO" id="GO:0005739">
    <property type="term" value="C:mitochondrion"/>
    <property type="evidence" value="ECO:0007669"/>
    <property type="project" value="TreeGrafter"/>
</dbReference>
<dbReference type="InParanoid" id="A0A165KE67"/>
<organism evidence="5 6">
    <name type="scientific">Exidia glandulosa HHB12029</name>
    <dbReference type="NCBI Taxonomy" id="1314781"/>
    <lineage>
        <taxon>Eukaryota</taxon>
        <taxon>Fungi</taxon>
        <taxon>Dikarya</taxon>
        <taxon>Basidiomycota</taxon>
        <taxon>Agaricomycotina</taxon>
        <taxon>Agaricomycetes</taxon>
        <taxon>Auriculariales</taxon>
        <taxon>Exidiaceae</taxon>
        <taxon>Exidia</taxon>
    </lineage>
</organism>
<dbReference type="GO" id="GO:0003860">
    <property type="term" value="F:3-hydroxyisobutyryl-CoA hydrolase activity"/>
    <property type="evidence" value="ECO:0007669"/>
    <property type="project" value="UniProtKB-EC"/>
</dbReference>
<dbReference type="InterPro" id="IPR029045">
    <property type="entry name" value="ClpP/crotonase-like_dom_sf"/>
</dbReference>
<evidence type="ECO:0000259" key="4">
    <source>
        <dbReference type="Pfam" id="PF16113"/>
    </source>
</evidence>
<dbReference type="CDD" id="cd06558">
    <property type="entry name" value="crotonase-like"/>
    <property type="match status" value="1"/>
</dbReference>
<protein>
    <recommendedName>
        <fullName evidence="2">3-hydroxyisobutyryl-CoA hydrolase</fullName>
        <ecNumber evidence="2">3.1.2.4</ecNumber>
    </recommendedName>
</protein>
<dbReference type="EC" id="3.1.2.4" evidence="2"/>
<sequence>MLRNHLATAATPADEAPVIFENDRSIRSFILNRPKLNPLDEEMIDLISAKLKEWDNADLCRMIIGRGSGRAFCAGGNVKDVVKDAADKKTRHRAIDFFRKEFLLDFQTATLKKPYIAILDGITMGGGVGLSINAAFRIATEKTVLAMPETKIGYCPDVGASYFLSRLDGEVGTYLALTGNSLTGREVFKYGLATHYTASRRIPDLLNTLASLESAGLKELNTTIEEFYEHPYEDEPGILLEADVRIALDSAFAGKRLEDIIERLEWFRDNADGRVADWAELTLYELHMRSPTSLRVALEAIRRGRSFFSLSQALHQEFAIACAYINGASPDFKTGVTSKLELKLPDEERIAWEPNTVAECDNQKIVERFFNFSSPFLKGTPMLDIEPPTEQPAPFMRFSLPSEHYVESVVRGTDRNSGTKALTAAEVVKRINETFDKKNGVTEKVEEIIARKCEVLEDPDRYGCIGWVTEDSER</sequence>
<dbReference type="PANTHER" id="PTHR43176">
    <property type="entry name" value="3-HYDROXYISOBUTYRYL-COA HYDROLASE-RELATED"/>
    <property type="match status" value="1"/>
</dbReference>
<dbReference type="GO" id="GO:0006574">
    <property type="term" value="P:L-valine catabolic process"/>
    <property type="evidence" value="ECO:0007669"/>
    <property type="project" value="TreeGrafter"/>
</dbReference>
<dbReference type="FunCoup" id="A0A165KE67">
    <property type="interactions" value="392"/>
</dbReference>
<gene>
    <name evidence="5" type="ORF">EXIGLDRAFT_747783</name>
</gene>